<name>A0A158QK58_HAEPC</name>
<dbReference type="EMBL" id="UZAF01016162">
    <property type="protein sequence ID" value="VDO22115.1"/>
    <property type="molecule type" value="Genomic_DNA"/>
</dbReference>
<dbReference type="Proteomes" id="UP000268014">
    <property type="component" value="Unassembled WGS sequence"/>
</dbReference>
<evidence type="ECO:0000256" key="2">
    <source>
        <dbReference type="ARBA" id="ARBA00005585"/>
    </source>
</evidence>
<dbReference type="GO" id="GO:0005886">
    <property type="term" value="C:plasma membrane"/>
    <property type="evidence" value="ECO:0007669"/>
    <property type="project" value="TreeGrafter"/>
</dbReference>
<evidence type="ECO:0000313" key="11">
    <source>
        <dbReference type="WBParaSite" id="HPLM_0000398801-mRNA-1"/>
    </source>
</evidence>
<dbReference type="GO" id="GO:0030659">
    <property type="term" value="C:cytoplasmic vesicle membrane"/>
    <property type="evidence" value="ECO:0007669"/>
    <property type="project" value="TreeGrafter"/>
</dbReference>
<dbReference type="GO" id="GO:0006897">
    <property type="term" value="P:endocytosis"/>
    <property type="evidence" value="ECO:0007669"/>
    <property type="project" value="TreeGrafter"/>
</dbReference>
<feature type="transmembrane region" description="Helical" evidence="7">
    <location>
        <begin position="562"/>
        <end position="584"/>
    </location>
</feature>
<dbReference type="PANTHER" id="PTHR10796:SF90">
    <property type="entry name" value="SSD DOMAIN-CONTAINING PROTEIN"/>
    <property type="match status" value="1"/>
</dbReference>
<evidence type="ECO:0000256" key="5">
    <source>
        <dbReference type="ARBA" id="ARBA00023136"/>
    </source>
</evidence>
<evidence type="ECO:0000256" key="4">
    <source>
        <dbReference type="ARBA" id="ARBA00022989"/>
    </source>
</evidence>
<organism evidence="11">
    <name type="scientific">Haemonchus placei</name>
    <name type="common">Barber's pole worm</name>
    <dbReference type="NCBI Taxonomy" id="6290"/>
    <lineage>
        <taxon>Eukaryota</taxon>
        <taxon>Metazoa</taxon>
        <taxon>Ecdysozoa</taxon>
        <taxon>Nematoda</taxon>
        <taxon>Chromadorea</taxon>
        <taxon>Rhabditida</taxon>
        <taxon>Rhabditina</taxon>
        <taxon>Rhabditomorpha</taxon>
        <taxon>Strongyloidea</taxon>
        <taxon>Trichostrongylidae</taxon>
        <taxon>Haemonchus</taxon>
    </lineage>
</organism>
<comment type="subcellular location">
    <subcellularLocation>
        <location evidence="1">Membrane</location>
        <topology evidence="1">Multi-pass membrane protein</topology>
    </subcellularLocation>
</comment>
<feature type="transmembrane region" description="Helical" evidence="7">
    <location>
        <begin position="316"/>
        <end position="337"/>
    </location>
</feature>
<dbReference type="AlphaFoldDB" id="A0A158QK58"/>
<accession>A0A158QK58</accession>
<keyword evidence="10" id="KW-1185">Reference proteome</keyword>
<sequence length="744" mass="83582">MLLSLSSYGMYKLELRDDVSGGYTAYDARSRYEAQVAREFYGAIDDPMMTSVLILAKDGGTMHRKEYLDEAFYIIKSIQNITMKYGERRLIYDKMCEPHCFGDEVFSIFKVIKLIQMVDQISIGNAYEAANLTGIRTRFLNLSYPIGYLLGTPVPFEQCLFGVRLSNSSFEKDVSGFFCLLRNFCFIDDPHSTILQMIVVSLYGNKDTEKKADDFLLWELAAYEYSHQYNKGLYTDGSLVEFLVCSLLVSYLQFNSFGFMISFVAFCVFSSAFYYHAVDKGKIFVGIGATLCPLLAITCTYGIVTMSGSRVNSLLFVMPFLIFGVGVDAAFLMVYSWQKQIRHNYTVPERLSVVYEECGPSIGIASVTNVLSFGIGALTPTPEIRIFCLGTALSMGLTFVFQVILFGPILAIATSYEKPYDMRYSENKGWRKKVKTLTLNTVLETVVRIHCKILSKKIPAGLIFVVLFIYWYFAITGVIKMKSRLDAAKILPLDSPLHRAYSLLEKYGICRYPDLNVTVYEKGAMFVDQMLSLRRVTIQTALLTLLSMTIVCSVFMPNVCSVVTASISIASISTGVIGFMSQMSFDLDPILMACLLMTIGMSVDYIAHIAYHFQVDTKSQIEKGRIVEVRLEGPHQRLEYTIRTVGWPMIQAGLSTVCCVFPLTFVQTYSASVFTTSLALVVLFGIVHGLIVRNKAFLIPHFEILFKNLQFLILAPYLDTSYVSDSPTRKADPVLLLSYGPESV</sequence>
<feature type="transmembrane region" description="Helical" evidence="7">
    <location>
        <begin position="645"/>
        <end position="665"/>
    </location>
</feature>
<feature type="transmembrane region" description="Helical" evidence="7">
    <location>
        <begin position="671"/>
        <end position="692"/>
    </location>
</feature>
<dbReference type="OMA" id="VCAIFIP"/>
<keyword evidence="6" id="KW-0325">Glycoprotein</keyword>
<keyword evidence="3 7" id="KW-0812">Transmembrane</keyword>
<feature type="transmembrane region" description="Helical" evidence="7">
    <location>
        <begin position="257"/>
        <end position="276"/>
    </location>
</feature>
<protein>
    <submittedName>
        <fullName evidence="11">SSD domain-containing protein</fullName>
    </submittedName>
</protein>
<dbReference type="OrthoDB" id="6510177at2759"/>
<evidence type="ECO:0000256" key="3">
    <source>
        <dbReference type="ARBA" id="ARBA00022692"/>
    </source>
</evidence>
<keyword evidence="4 7" id="KW-1133">Transmembrane helix</keyword>
<evidence type="ECO:0000256" key="6">
    <source>
        <dbReference type="ARBA" id="ARBA00023180"/>
    </source>
</evidence>
<feature type="transmembrane region" description="Helical" evidence="7">
    <location>
        <begin position="590"/>
        <end position="613"/>
    </location>
</feature>
<feature type="transmembrane region" description="Helical" evidence="7">
    <location>
        <begin position="358"/>
        <end position="378"/>
    </location>
</feature>
<dbReference type="PANTHER" id="PTHR10796">
    <property type="entry name" value="PATCHED-RELATED"/>
    <property type="match status" value="1"/>
</dbReference>
<feature type="transmembrane region" description="Helical" evidence="7">
    <location>
        <begin position="536"/>
        <end position="555"/>
    </location>
</feature>
<dbReference type="GO" id="GO:0018996">
    <property type="term" value="P:molting cycle, collagen and cuticulin-based cuticle"/>
    <property type="evidence" value="ECO:0007669"/>
    <property type="project" value="TreeGrafter"/>
</dbReference>
<feature type="domain" description="SSD" evidence="8">
    <location>
        <begin position="256"/>
        <end position="412"/>
    </location>
</feature>
<gene>
    <name evidence="9" type="ORF">HPLM_LOCUS3980</name>
</gene>
<evidence type="ECO:0000313" key="10">
    <source>
        <dbReference type="Proteomes" id="UP000268014"/>
    </source>
</evidence>
<comment type="similarity">
    <text evidence="2">Belongs to the patched family.</text>
</comment>
<evidence type="ECO:0000256" key="7">
    <source>
        <dbReference type="SAM" id="Phobius"/>
    </source>
</evidence>
<feature type="transmembrane region" description="Helical" evidence="7">
    <location>
        <begin position="283"/>
        <end position="304"/>
    </location>
</feature>
<dbReference type="PROSITE" id="PS50156">
    <property type="entry name" value="SSD"/>
    <property type="match status" value="1"/>
</dbReference>
<keyword evidence="5 7" id="KW-0472">Membrane</keyword>
<evidence type="ECO:0000313" key="9">
    <source>
        <dbReference type="EMBL" id="VDO22115.1"/>
    </source>
</evidence>
<dbReference type="InterPro" id="IPR051697">
    <property type="entry name" value="Patched_domain-protein"/>
</dbReference>
<evidence type="ECO:0000256" key="1">
    <source>
        <dbReference type="ARBA" id="ARBA00004141"/>
    </source>
</evidence>
<proteinExistence type="inferred from homology"/>
<dbReference type="Gene3D" id="1.20.1640.10">
    <property type="entry name" value="Multidrug efflux transporter AcrB transmembrane domain"/>
    <property type="match status" value="2"/>
</dbReference>
<dbReference type="WBParaSite" id="HPLM_0000398801-mRNA-1">
    <property type="protein sequence ID" value="HPLM_0000398801-mRNA-1"/>
    <property type="gene ID" value="HPLM_0000398801"/>
</dbReference>
<feature type="transmembrane region" description="Helical" evidence="7">
    <location>
        <begin position="384"/>
        <end position="413"/>
    </location>
</feature>
<dbReference type="InterPro" id="IPR000731">
    <property type="entry name" value="SSD"/>
</dbReference>
<feature type="transmembrane region" description="Helical" evidence="7">
    <location>
        <begin position="458"/>
        <end position="479"/>
    </location>
</feature>
<reference evidence="9 10" key="2">
    <citation type="submission" date="2018-11" db="EMBL/GenBank/DDBJ databases">
        <authorList>
            <consortium name="Pathogen Informatics"/>
        </authorList>
    </citation>
    <scope>NUCLEOTIDE SEQUENCE [LARGE SCALE GENOMIC DNA]</scope>
    <source>
        <strain evidence="9 10">MHpl1</strain>
    </source>
</reference>
<dbReference type="InterPro" id="IPR003392">
    <property type="entry name" value="PTHD_SSD"/>
</dbReference>
<dbReference type="SUPFAM" id="SSF82866">
    <property type="entry name" value="Multidrug efflux transporter AcrB transmembrane domain"/>
    <property type="match status" value="2"/>
</dbReference>
<evidence type="ECO:0000259" key="8">
    <source>
        <dbReference type="PROSITE" id="PS50156"/>
    </source>
</evidence>
<dbReference type="Pfam" id="PF02460">
    <property type="entry name" value="Patched"/>
    <property type="match status" value="1"/>
</dbReference>
<reference evidence="11" key="1">
    <citation type="submission" date="2016-04" db="UniProtKB">
        <authorList>
            <consortium name="WormBaseParasite"/>
        </authorList>
    </citation>
    <scope>IDENTIFICATION</scope>
</reference>